<evidence type="ECO:0000256" key="8">
    <source>
        <dbReference type="ARBA" id="ARBA00023136"/>
    </source>
</evidence>
<dbReference type="PRINTS" id="PR00119">
    <property type="entry name" value="CATATPASE"/>
</dbReference>
<keyword evidence="4" id="KW-0547">Nucleotide-binding</keyword>
<dbReference type="Pfam" id="PF00122">
    <property type="entry name" value="E1-E2_ATPase"/>
    <property type="match status" value="1"/>
</dbReference>
<keyword evidence="8 9" id="KW-0472">Membrane</keyword>
<feature type="transmembrane region" description="Helical" evidence="9">
    <location>
        <begin position="255"/>
        <end position="286"/>
    </location>
</feature>
<dbReference type="Gene3D" id="1.20.1110.10">
    <property type="entry name" value="Calcium-transporting ATPase, transmembrane domain"/>
    <property type="match status" value="2"/>
</dbReference>
<dbReference type="SMART" id="SM00831">
    <property type="entry name" value="Cation_ATPase_N"/>
    <property type="match status" value="1"/>
</dbReference>
<comment type="caution">
    <text evidence="11">The sequence shown here is derived from an EMBL/GenBank/DDBJ whole genome shotgun (WGS) entry which is preliminary data.</text>
</comment>
<feature type="transmembrane region" description="Helical" evidence="9">
    <location>
        <begin position="642"/>
        <end position="662"/>
    </location>
</feature>
<dbReference type="Proteomes" id="UP001363010">
    <property type="component" value="Unassembled WGS sequence"/>
</dbReference>
<dbReference type="InterPro" id="IPR059000">
    <property type="entry name" value="ATPase_P-type_domA"/>
</dbReference>
<feature type="transmembrane region" description="Helical" evidence="9">
    <location>
        <begin position="749"/>
        <end position="766"/>
    </location>
</feature>
<sequence length="840" mass="88531">MNPTECTPVESRLAPTGLTDAQAAKRLRSAGPNVLPTAGRKGLARIAWEALTQPMFLLLLTTAGVYAVLGALGDAAMLLVSVLLVGGLSIYQQQRTERAIDALKDLSSPRCAVVREGRTLRIASRDLVPGDRLIVNEGDRLAADAQVLESNAIQVDESLLTGESVPVAKSPGGGDANALLHAGSLVVQGDGVALVTSTGASTALGRIGGSLAQIKARPGRLQQELKRLVQSVALLAMFTCIFAASLFAWREGSWTAGLLVGLTLAMSLIPEEFAVVWTVMLALGAWRLAGSQVLTRQPQAIEALGTTTVLCVDKTGTLTRNQMALAALHDGTASLRLRTDADAPPQFHRLLAGAMQASVRDGVEPMDRAIFRSADQAGVPPVAGWEAGARRGVREGAPYVVQWWRESGGSQRQRVAVKGAAEALLARCDADADVLKELHAQAERWSASGLRVLAVAEGFTDARCDDAALPDGLRLAPLGLLGFMDPLRDEVPRAVEECRQAGVRVIMITGDAPRTADAIARLAGLVGGDDPPAVTGAELARMRDAELRECLRRVRVFARMDPAQKLRIVHALQDAGEVVAMTGDGVNDAPALRAADIGVAMGQRGTDVAREAAALVLLDDNFASLVEAVQAGRRIFVNLRKALGYLFAVHVPIVGVALVPVVMGGPALLLPLHVVLLELLIDPACSLVFEAEPEPADIMRVPPRASDARLFAPAAALRAFALGGAAFAGVALVQWVLHRRGASAEDLRLGSLSSIVLGNLLMLAWFRGWQRVGVRENVAFHALLVGVCAVALLLLGVPGVGPLFGLPTLHAGWLAGMALPGIWAGWHILRRKRPVAVAAH</sequence>
<dbReference type="Pfam" id="PF00702">
    <property type="entry name" value="Hydrolase"/>
    <property type="match status" value="1"/>
</dbReference>
<feature type="domain" description="Cation-transporting P-type ATPase N-terminal" evidence="10">
    <location>
        <begin position="9"/>
        <end position="71"/>
    </location>
</feature>
<dbReference type="SFLD" id="SFLDF00027">
    <property type="entry name" value="p-type_atpase"/>
    <property type="match status" value="1"/>
</dbReference>
<evidence type="ECO:0000256" key="6">
    <source>
        <dbReference type="ARBA" id="ARBA00022967"/>
    </source>
</evidence>
<dbReference type="Gene3D" id="2.70.150.10">
    <property type="entry name" value="Calcium-transporting ATPase, cytoplasmic transduction domain A"/>
    <property type="match status" value="1"/>
</dbReference>
<feature type="transmembrane region" description="Helical" evidence="9">
    <location>
        <begin position="778"/>
        <end position="797"/>
    </location>
</feature>
<dbReference type="PROSITE" id="PS00154">
    <property type="entry name" value="ATPASE_E1_E2"/>
    <property type="match status" value="1"/>
</dbReference>
<comment type="subcellular location">
    <subcellularLocation>
        <location evidence="1">Membrane</location>
        <topology evidence="1">Multi-pass membrane protein</topology>
    </subcellularLocation>
</comment>
<evidence type="ECO:0000256" key="9">
    <source>
        <dbReference type="SAM" id="Phobius"/>
    </source>
</evidence>
<dbReference type="InterPro" id="IPR001757">
    <property type="entry name" value="P_typ_ATPase"/>
</dbReference>
<organism evidence="11 12">
    <name type="scientific">Variovorax humicola</name>
    <dbReference type="NCBI Taxonomy" id="1769758"/>
    <lineage>
        <taxon>Bacteria</taxon>
        <taxon>Pseudomonadati</taxon>
        <taxon>Pseudomonadota</taxon>
        <taxon>Betaproteobacteria</taxon>
        <taxon>Burkholderiales</taxon>
        <taxon>Comamonadaceae</taxon>
        <taxon>Variovorax</taxon>
    </lineage>
</organism>
<protein>
    <submittedName>
        <fullName evidence="11">HAD-IC family P-type ATPase</fullName>
    </submittedName>
</protein>
<dbReference type="InterPro" id="IPR023298">
    <property type="entry name" value="ATPase_P-typ_TM_dom_sf"/>
</dbReference>
<dbReference type="InterPro" id="IPR023299">
    <property type="entry name" value="ATPase_P-typ_cyto_dom_N"/>
</dbReference>
<keyword evidence="6" id="KW-1278">Translocase</keyword>
<keyword evidence="7 9" id="KW-1133">Transmembrane helix</keyword>
<evidence type="ECO:0000256" key="5">
    <source>
        <dbReference type="ARBA" id="ARBA00022840"/>
    </source>
</evidence>
<dbReference type="InterPro" id="IPR036412">
    <property type="entry name" value="HAD-like_sf"/>
</dbReference>
<dbReference type="SUPFAM" id="SSF81653">
    <property type="entry name" value="Calcium ATPase, transduction domain A"/>
    <property type="match status" value="1"/>
</dbReference>
<dbReference type="InterPro" id="IPR004014">
    <property type="entry name" value="ATPase_P-typ_cation-transptr_N"/>
</dbReference>
<dbReference type="RefSeq" id="WP_340367575.1">
    <property type="nucleotide sequence ID" value="NZ_JBBKZV010000036.1"/>
</dbReference>
<keyword evidence="12" id="KW-1185">Reference proteome</keyword>
<feature type="transmembrane region" description="Helical" evidence="9">
    <location>
        <begin position="668"/>
        <end position="689"/>
    </location>
</feature>
<feature type="transmembrane region" description="Helical" evidence="9">
    <location>
        <begin position="809"/>
        <end position="829"/>
    </location>
</feature>
<evidence type="ECO:0000256" key="4">
    <source>
        <dbReference type="ARBA" id="ARBA00022741"/>
    </source>
</evidence>
<keyword evidence="5" id="KW-0067">ATP-binding</keyword>
<dbReference type="InterPro" id="IPR018303">
    <property type="entry name" value="ATPase_P-typ_P_site"/>
</dbReference>
<dbReference type="InterPro" id="IPR023214">
    <property type="entry name" value="HAD_sf"/>
</dbReference>
<evidence type="ECO:0000313" key="12">
    <source>
        <dbReference type="Proteomes" id="UP001363010"/>
    </source>
</evidence>
<dbReference type="EMBL" id="JBBKZV010000036">
    <property type="protein sequence ID" value="MEJ8826537.1"/>
    <property type="molecule type" value="Genomic_DNA"/>
</dbReference>
<comment type="similarity">
    <text evidence="2">Belongs to the cation transport ATPase (P-type) (TC 3.A.3) family. Type IIA subfamily.</text>
</comment>
<dbReference type="Gene3D" id="3.40.50.1000">
    <property type="entry name" value="HAD superfamily/HAD-like"/>
    <property type="match status" value="2"/>
</dbReference>
<name>A0ABU8WAW2_9BURK</name>
<dbReference type="PRINTS" id="PR00120">
    <property type="entry name" value="HATPASE"/>
</dbReference>
<dbReference type="PANTHER" id="PTHR43294">
    <property type="entry name" value="SODIUM/POTASSIUM-TRANSPORTING ATPASE SUBUNIT ALPHA"/>
    <property type="match status" value="1"/>
</dbReference>
<proteinExistence type="inferred from homology"/>
<dbReference type="NCBIfam" id="TIGR01494">
    <property type="entry name" value="ATPase_P-type"/>
    <property type="match status" value="2"/>
</dbReference>
<dbReference type="InterPro" id="IPR006068">
    <property type="entry name" value="ATPase_P-typ_cation-transptr_C"/>
</dbReference>
<accession>A0ABU8WAW2</accession>
<feature type="transmembrane region" description="Helical" evidence="9">
    <location>
        <begin position="228"/>
        <end position="249"/>
    </location>
</feature>
<dbReference type="Gene3D" id="3.40.1110.10">
    <property type="entry name" value="Calcium-transporting ATPase, cytoplasmic domain N"/>
    <property type="match status" value="1"/>
</dbReference>
<dbReference type="SFLD" id="SFLDS00003">
    <property type="entry name" value="Haloacid_Dehalogenase"/>
    <property type="match status" value="1"/>
</dbReference>
<gene>
    <name evidence="11" type="ORF">WKW80_31700</name>
</gene>
<dbReference type="SFLD" id="SFLDG00002">
    <property type="entry name" value="C1.7:_P-type_atpase_like"/>
    <property type="match status" value="1"/>
</dbReference>
<keyword evidence="3 9" id="KW-0812">Transmembrane</keyword>
<feature type="transmembrane region" description="Helical" evidence="9">
    <location>
        <begin position="710"/>
        <end position="737"/>
    </location>
</feature>
<dbReference type="InterPro" id="IPR008250">
    <property type="entry name" value="ATPase_P-typ_transduc_dom_A_sf"/>
</dbReference>
<dbReference type="SUPFAM" id="SSF56784">
    <property type="entry name" value="HAD-like"/>
    <property type="match status" value="1"/>
</dbReference>
<evidence type="ECO:0000259" key="10">
    <source>
        <dbReference type="SMART" id="SM00831"/>
    </source>
</evidence>
<evidence type="ECO:0000256" key="2">
    <source>
        <dbReference type="ARBA" id="ARBA00005675"/>
    </source>
</evidence>
<dbReference type="InterPro" id="IPR044492">
    <property type="entry name" value="P_typ_ATPase_HD_dom"/>
</dbReference>
<evidence type="ECO:0000256" key="1">
    <source>
        <dbReference type="ARBA" id="ARBA00004141"/>
    </source>
</evidence>
<dbReference type="SUPFAM" id="SSF81665">
    <property type="entry name" value="Calcium ATPase, transmembrane domain M"/>
    <property type="match status" value="1"/>
</dbReference>
<dbReference type="Pfam" id="PF00690">
    <property type="entry name" value="Cation_ATPase_N"/>
    <property type="match status" value="1"/>
</dbReference>
<dbReference type="InterPro" id="IPR050510">
    <property type="entry name" value="Cation_transp_ATPase_P-type"/>
</dbReference>
<dbReference type="PANTHER" id="PTHR43294:SF20">
    <property type="entry name" value="P-TYPE ATPASE"/>
    <property type="match status" value="1"/>
</dbReference>
<evidence type="ECO:0000256" key="3">
    <source>
        <dbReference type="ARBA" id="ARBA00022692"/>
    </source>
</evidence>
<reference evidence="11 12" key="1">
    <citation type="submission" date="2024-03" db="EMBL/GenBank/DDBJ databases">
        <title>Novel species of the genus Variovorax.</title>
        <authorList>
            <person name="Liu Q."/>
            <person name="Xin Y.-H."/>
        </authorList>
    </citation>
    <scope>NUCLEOTIDE SEQUENCE [LARGE SCALE GENOMIC DNA]</scope>
    <source>
        <strain evidence="11 12">KACC 18501</strain>
    </source>
</reference>
<dbReference type="Pfam" id="PF00689">
    <property type="entry name" value="Cation_ATPase_C"/>
    <property type="match status" value="1"/>
</dbReference>
<evidence type="ECO:0000313" key="11">
    <source>
        <dbReference type="EMBL" id="MEJ8826537.1"/>
    </source>
</evidence>
<evidence type="ECO:0000256" key="7">
    <source>
        <dbReference type="ARBA" id="ARBA00022989"/>
    </source>
</evidence>